<accession>A0A9X3NKZ9</accession>
<dbReference type="Gene3D" id="3.40.50.1110">
    <property type="entry name" value="SGNH hydrolase"/>
    <property type="match status" value="1"/>
</dbReference>
<dbReference type="EMBL" id="JAPDDP010000052">
    <property type="protein sequence ID" value="MDA0183387.1"/>
    <property type="molecule type" value="Genomic_DNA"/>
</dbReference>
<dbReference type="RefSeq" id="WP_270027776.1">
    <property type="nucleotide sequence ID" value="NZ_JAPDDP010000052.1"/>
</dbReference>
<evidence type="ECO:0000313" key="1">
    <source>
        <dbReference type="EMBL" id="MDA0183387.1"/>
    </source>
</evidence>
<keyword evidence="2" id="KW-1185">Reference proteome</keyword>
<sequence>MNRFDRNGLTRFRARDGVLALLVCAALLVVFKGDGLRNQGERMDPGWDRDVVLFFGNPAGEIADALPFADAADDALAFLSPDEKLESGGGFENVAAQAGGELPPVTKDAFEPATIGAAPPQKERLRTLLVTGDSMAQPLDAKLATALSDKGVKVERDVRLGTGISKSFLLDWGELSTQQVKRRTPDAVVVFIGANEGFPIETGAGQEVECCSAEWAALYANRARRMADTYRQAGNARVYWITIPTARDADRAKINRVVNAAVKVAAQPWASQVRILDTVPMFAPRGYEDAITIDGRRRIVRNADGIHLNDEGAGLLAETVLARLGQDFTY</sequence>
<proteinExistence type="predicted"/>
<reference evidence="1" key="1">
    <citation type="submission" date="2022-10" db="EMBL/GenBank/DDBJ databases">
        <title>The WGS of Solirubrobacter phytolaccae KCTC 29190.</title>
        <authorList>
            <person name="Jiang Z."/>
        </authorList>
    </citation>
    <scope>NUCLEOTIDE SEQUENCE</scope>
    <source>
        <strain evidence="1">KCTC 29190</strain>
    </source>
</reference>
<dbReference type="Proteomes" id="UP001147653">
    <property type="component" value="Unassembled WGS sequence"/>
</dbReference>
<evidence type="ECO:0000313" key="2">
    <source>
        <dbReference type="Proteomes" id="UP001147653"/>
    </source>
</evidence>
<dbReference type="InterPro" id="IPR036514">
    <property type="entry name" value="SGNH_hydro_sf"/>
</dbReference>
<gene>
    <name evidence="1" type="ORF">OJ997_23960</name>
</gene>
<dbReference type="Pfam" id="PF04311">
    <property type="entry name" value="DUF459"/>
    <property type="match status" value="1"/>
</dbReference>
<dbReference type="SUPFAM" id="SSF52266">
    <property type="entry name" value="SGNH hydrolase"/>
    <property type="match status" value="1"/>
</dbReference>
<name>A0A9X3NKZ9_9ACTN</name>
<comment type="caution">
    <text evidence="1">The sequence shown here is derived from an EMBL/GenBank/DDBJ whole genome shotgun (WGS) entry which is preliminary data.</text>
</comment>
<organism evidence="1 2">
    <name type="scientific">Solirubrobacter phytolaccae</name>
    <dbReference type="NCBI Taxonomy" id="1404360"/>
    <lineage>
        <taxon>Bacteria</taxon>
        <taxon>Bacillati</taxon>
        <taxon>Actinomycetota</taxon>
        <taxon>Thermoleophilia</taxon>
        <taxon>Solirubrobacterales</taxon>
        <taxon>Solirubrobacteraceae</taxon>
        <taxon>Solirubrobacter</taxon>
    </lineage>
</organism>
<protein>
    <submittedName>
        <fullName evidence="1">GDSL-type esterase/lipase family protein</fullName>
    </submittedName>
</protein>
<dbReference type="AlphaFoldDB" id="A0A9X3NKZ9"/>
<dbReference type="InterPro" id="IPR007407">
    <property type="entry name" value="DUF459"/>
</dbReference>